<dbReference type="HAMAP" id="MF_00267">
    <property type="entry name" value="MinC"/>
    <property type="match status" value="1"/>
</dbReference>
<evidence type="ECO:0000256" key="4">
    <source>
        <dbReference type="ARBA" id="ARBA00023306"/>
    </source>
</evidence>
<evidence type="ECO:0000313" key="10">
    <source>
        <dbReference type="EMBL" id="MFD2741308.1"/>
    </source>
</evidence>
<evidence type="ECO:0000256" key="3">
    <source>
        <dbReference type="ARBA" id="ARBA00023210"/>
    </source>
</evidence>
<comment type="caution">
    <text evidence="10">The sequence shown here is derived from an EMBL/GenBank/DDBJ whole genome shotgun (WGS) entry which is preliminary data.</text>
</comment>
<dbReference type="InterPro" id="IPR007874">
    <property type="entry name" value="MinC_N"/>
</dbReference>
<dbReference type="InterPro" id="IPR013033">
    <property type="entry name" value="MinC"/>
</dbReference>
<dbReference type="SUPFAM" id="SSF63848">
    <property type="entry name" value="Cell-division inhibitor MinC, C-terminal domain"/>
    <property type="match status" value="1"/>
</dbReference>
<dbReference type="Proteomes" id="UP001597474">
    <property type="component" value="Unassembled WGS sequence"/>
</dbReference>
<evidence type="ECO:0000256" key="2">
    <source>
        <dbReference type="ARBA" id="ARBA00022618"/>
    </source>
</evidence>
<dbReference type="PANTHER" id="PTHR34108">
    <property type="entry name" value="SEPTUM SITE-DETERMINING PROTEIN MINC"/>
    <property type="match status" value="1"/>
</dbReference>
<keyword evidence="3 6" id="KW-0717">Septation</keyword>
<keyword evidence="2 6" id="KW-0132">Cell division</keyword>
<evidence type="ECO:0000259" key="9">
    <source>
        <dbReference type="Pfam" id="PF05209"/>
    </source>
</evidence>
<dbReference type="RefSeq" id="WP_386375735.1">
    <property type="nucleotide sequence ID" value="NZ_JBHUMP010000021.1"/>
</dbReference>
<dbReference type="InterPro" id="IPR005526">
    <property type="entry name" value="Septum_form_inhib_MinC_C"/>
</dbReference>
<evidence type="ECO:0000259" key="8">
    <source>
        <dbReference type="Pfam" id="PF03775"/>
    </source>
</evidence>
<proteinExistence type="inferred from homology"/>
<name>A0ABW5U7K6_9RHOB</name>
<evidence type="ECO:0000313" key="11">
    <source>
        <dbReference type="Proteomes" id="UP001597474"/>
    </source>
</evidence>
<dbReference type="PANTHER" id="PTHR34108:SF1">
    <property type="entry name" value="SEPTUM SITE-DETERMINING PROTEIN MINC"/>
    <property type="match status" value="1"/>
</dbReference>
<feature type="domain" description="Septum formation inhibitor MinC C-terminal" evidence="8">
    <location>
        <begin position="147"/>
        <end position="248"/>
    </location>
</feature>
<evidence type="ECO:0000256" key="6">
    <source>
        <dbReference type="HAMAP-Rule" id="MF_00267"/>
    </source>
</evidence>
<dbReference type="InterPro" id="IPR036145">
    <property type="entry name" value="MinC_C_sf"/>
</dbReference>
<dbReference type="Gene3D" id="3.30.70.260">
    <property type="match status" value="1"/>
</dbReference>
<comment type="function">
    <text evidence="5 6">Cell division inhibitor that blocks the formation of polar Z ring septums. Rapidly oscillates between the poles of the cell to destabilize FtsZ filaments that have formed before they mature into polar Z rings. Prevents FtsZ polymerization.</text>
</comment>
<evidence type="ECO:0000256" key="5">
    <source>
        <dbReference type="ARBA" id="ARBA00025606"/>
    </source>
</evidence>
<comment type="subunit">
    <text evidence="6">Interacts with MinD and FtsZ.</text>
</comment>
<dbReference type="Pfam" id="PF03775">
    <property type="entry name" value="MinC_C"/>
    <property type="match status" value="1"/>
</dbReference>
<comment type="similarity">
    <text evidence="1 6">Belongs to the MinC family.</text>
</comment>
<feature type="region of interest" description="Disordered" evidence="7">
    <location>
        <begin position="123"/>
        <end position="143"/>
    </location>
</feature>
<dbReference type="InterPro" id="IPR016098">
    <property type="entry name" value="CAP/MinC_C"/>
</dbReference>
<gene>
    <name evidence="6 10" type="primary">minC</name>
    <name evidence="10" type="ORF">ACFSUD_17160</name>
</gene>
<evidence type="ECO:0000256" key="1">
    <source>
        <dbReference type="ARBA" id="ARBA00006291"/>
    </source>
</evidence>
<dbReference type="Pfam" id="PF05209">
    <property type="entry name" value="MinC_N"/>
    <property type="match status" value="1"/>
</dbReference>
<evidence type="ECO:0000256" key="7">
    <source>
        <dbReference type="SAM" id="MobiDB-lite"/>
    </source>
</evidence>
<keyword evidence="11" id="KW-1185">Reference proteome</keyword>
<protein>
    <recommendedName>
        <fullName evidence="6">Probable septum site-determining protein MinC</fullName>
    </recommendedName>
</protein>
<keyword evidence="4 6" id="KW-0131">Cell cycle</keyword>
<accession>A0ABW5U7K6</accession>
<feature type="domain" description="Septum formation inhibitor MinC N-terminal" evidence="9">
    <location>
        <begin position="20"/>
        <end position="91"/>
    </location>
</feature>
<organism evidence="10 11">
    <name type="scientific">Sulfitobacter aestuarii</name>
    <dbReference type="NCBI Taxonomy" id="2161676"/>
    <lineage>
        <taxon>Bacteria</taxon>
        <taxon>Pseudomonadati</taxon>
        <taxon>Pseudomonadota</taxon>
        <taxon>Alphaproteobacteria</taxon>
        <taxon>Rhodobacterales</taxon>
        <taxon>Roseobacteraceae</taxon>
        <taxon>Sulfitobacter</taxon>
    </lineage>
</organism>
<sequence>MPAQDATAPGQNNVAKVKPFQIRGRFFTAVALRLGEVLPDDSFYEALDEQLRLTPQFFADAPVIIDLEQAAGMMQGEDVTRLVKNLRQRKLSAFGVQNADSDQAAAAEALGLIPITIGHEAPLRGERSKRRQTEELAKKAQSPANRIVTTPVRSGQTVIADQGDLVIVGPVASGAELIAAGNIHVYGRLRGRALAGVNGDDTARIFCQSLDAELLAITGLYRTSDNLEPELLQRSVQVFLQDESLCVEALE</sequence>
<feature type="compositionally biased region" description="Basic and acidic residues" evidence="7">
    <location>
        <begin position="123"/>
        <end position="138"/>
    </location>
</feature>
<dbReference type="NCBIfam" id="TIGR01222">
    <property type="entry name" value="minC"/>
    <property type="match status" value="1"/>
</dbReference>
<reference evidence="11" key="1">
    <citation type="journal article" date="2019" name="Int. J. Syst. Evol. Microbiol.">
        <title>The Global Catalogue of Microorganisms (GCM) 10K type strain sequencing project: providing services to taxonomists for standard genome sequencing and annotation.</title>
        <authorList>
            <consortium name="The Broad Institute Genomics Platform"/>
            <consortium name="The Broad Institute Genome Sequencing Center for Infectious Disease"/>
            <person name="Wu L."/>
            <person name="Ma J."/>
        </authorList>
    </citation>
    <scope>NUCLEOTIDE SEQUENCE [LARGE SCALE GENOMIC DNA]</scope>
    <source>
        <strain evidence="11">TISTR 2562</strain>
    </source>
</reference>
<dbReference type="Gene3D" id="2.160.20.70">
    <property type="match status" value="1"/>
</dbReference>
<dbReference type="EMBL" id="JBHUMP010000021">
    <property type="protein sequence ID" value="MFD2741308.1"/>
    <property type="molecule type" value="Genomic_DNA"/>
</dbReference>